<name>A0A9D5BBZ1_PEA</name>
<evidence type="ECO:0000313" key="2">
    <source>
        <dbReference type="Proteomes" id="UP001058974"/>
    </source>
</evidence>
<protein>
    <submittedName>
        <fullName evidence="1">Uncharacterized protein</fullName>
    </submittedName>
</protein>
<reference evidence="1 2" key="1">
    <citation type="journal article" date="2022" name="Nat. Genet.">
        <title>Improved pea reference genome and pan-genome highlight genomic features and evolutionary characteristics.</title>
        <authorList>
            <person name="Yang T."/>
            <person name="Liu R."/>
            <person name="Luo Y."/>
            <person name="Hu S."/>
            <person name="Wang D."/>
            <person name="Wang C."/>
            <person name="Pandey M.K."/>
            <person name="Ge S."/>
            <person name="Xu Q."/>
            <person name="Li N."/>
            <person name="Li G."/>
            <person name="Huang Y."/>
            <person name="Saxena R.K."/>
            <person name="Ji Y."/>
            <person name="Li M."/>
            <person name="Yan X."/>
            <person name="He Y."/>
            <person name="Liu Y."/>
            <person name="Wang X."/>
            <person name="Xiang C."/>
            <person name="Varshney R.K."/>
            <person name="Ding H."/>
            <person name="Gao S."/>
            <person name="Zong X."/>
        </authorList>
    </citation>
    <scope>NUCLEOTIDE SEQUENCE [LARGE SCALE GENOMIC DNA]</scope>
    <source>
        <strain evidence="1 2">cv. Zhongwan 6</strain>
    </source>
</reference>
<dbReference type="EMBL" id="JAMSHJ010000002">
    <property type="protein sequence ID" value="KAI5437244.1"/>
    <property type="molecule type" value="Genomic_DNA"/>
</dbReference>
<dbReference type="Proteomes" id="UP001058974">
    <property type="component" value="Chromosome 2"/>
</dbReference>
<dbReference type="AlphaFoldDB" id="A0A9D5BBZ1"/>
<sequence>MNRHLRFSRGLRPLNYDEDVLEFVEDVNGFELVDVYLEHTIDKIDVVDEVELGKEYDEEVHVDGSYGPKYVDDEVEVDSVNVSEDEA</sequence>
<organism evidence="1 2">
    <name type="scientific">Pisum sativum</name>
    <name type="common">Garden pea</name>
    <name type="synonym">Lathyrus oleraceus</name>
    <dbReference type="NCBI Taxonomy" id="3888"/>
    <lineage>
        <taxon>Eukaryota</taxon>
        <taxon>Viridiplantae</taxon>
        <taxon>Streptophyta</taxon>
        <taxon>Embryophyta</taxon>
        <taxon>Tracheophyta</taxon>
        <taxon>Spermatophyta</taxon>
        <taxon>Magnoliopsida</taxon>
        <taxon>eudicotyledons</taxon>
        <taxon>Gunneridae</taxon>
        <taxon>Pentapetalae</taxon>
        <taxon>rosids</taxon>
        <taxon>fabids</taxon>
        <taxon>Fabales</taxon>
        <taxon>Fabaceae</taxon>
        <taxon>Papilionoideae</taxon>
        <taxon>50 kb inversion clade</taxon>
        <taxon>NPAAA clade</taxon>
        <taxon>Hologalegina</taxon>
        <taxon>IRL clade</taxon>
        <taxon>Fabeae</taxon>
        <taxon>Lathyrus</taxon>
    </lineage>
</organism>
<proteinExistence type="predicted"/>
<evidence type="ECO:0000313" key="1">
    <source>
        <dbReference type="EMBL" id="KAI5437244.1"/>
    </source>
</evidence>
<gene>
    <name evidence="1" type="ORF">KIW84_023387</name>
</gene>
<keyword evidence="2" id="KW-1185">Reference proteome</keyword>
<accession>A0A9D5BBZ1</accession>
<dbReference type="Gramene" id="Psat02G0338700-T1">
    <property type="protein sequence ID" value="KAI5437244.1"/>
    <property type="gene ID" value="KIW84_023387"/>
</dbReference>
<comment type="caution">
    <text evidence="1">The sequence shown here is derived from an EMBL/GenBank/DDBJ whole genome shotgun (WGS) entry which is preliminary data.</text>
</comment>